<reference evidence="2" key="1">
    <citation type="submission" date="2023-07" db="EMBL/GenBank/DDBJ databases">
        <authorList>
            <person name="Luz R."/>
            <person name="Cordeiro R."/>
            <person name="Fonseca A."/>
            <person name="Goncalves V."/>
        </authorList>
    </citation>
    <scope>NUCLEOTIDE SEQUENCE [LARGE SCALE GENOMIC DNA]</scope>
    <source>
        <strain evidence="2">BACA0444</strain>
    </source>
</reference>
<proteinExistence type="predicted"/>
<dbReference type="Proteomes" id="UP001268256">
    <property type="component" value="Unassembled WGS sequence"/>
</dbReference>
<protein>
    <submittedName>
        <fullName evidence="1">Uncharacterized protein</fullName>
    </submittedName>
</protein>
<organism evidence="1 2">
    <name type="scientific">Pseudocalidococcus azoricus BACA0444</name>
    <dbReference type="NCBI Taxonomy" id="2918990"/>
    <lineage>
        <taxon>Bacteria</taxon>
        <taxon>Bacillati</taxon>
        <taxon>Cyanobacteriota</taxon>
        <taxon>Cyanophyceae</taxon>
        <taxon>Acaryochloridales</taxon>
        <taxon>Thermosynechococcaceae</taxon>
        <taxon>Pseudocalidococcus</taxon>
        <taxon>Pseudocalidococcus azoricus</taxon>
    </lineage>
</organism>
<sequence>MPEPSEILEVAFQRVAANLQEVVVANDQIRQKCEYISKNLSNRAGARLLMSCLLAKIHNPKVDIRKPYTQIGGEDSFSGRTYDEQYITPFVNKYNLPCNITTAFLTPALRNRNETLVQGLNLVGRPPQLYTNVLDLLDDVYNNRVLPNDLLAEVIRLLIILRDQR</sequence>
<keyword evidence="2" id="KW-1185">Reference proteome</keyword>
<dbReference type="AlphaFoldDB" id="A0AAE4FU00"/>
<accession>A0AAE4FU00</accession>
<gene>
    <name evidence="1" type="ORF">RIF25_08385</name>
</gene>
<evidence type="ECO:0000313" key="2">
    <source>
        <dbReference type="Proteomes" id="UP001268256"/>
    </source>
</evidence>
<dbReference type="RefSeq" id="WP_322878092.1">
    <property type="nucleotide sequence ID" value="NZ_JAVMIP010000006.1"/>
</dbReference>
<evidence type="ECO:0000313" key="1">
    <source>
        <dbReference type="EMBL" id="MDS3860830.1"/>
    </source>
</evidence>
<name>A0AAE4FU00_9CYAN</name>
<comment type="caution">
    <text evidence="1">The sequence shown here is derived from an EMBL/GenBank/DDBJ whole genome shotgun (WGS) entry which is preliminary data.</text>
</comment>
<dbReference type="EMBL" id="JAVMIP010000006">
    <property type="protein sequence ID" value="MDS3860830.1"/>
    <property type="molecule type" value="Genomic_DNA"/>
</dbReference>